<dbReference type="Proteomes" id="UP001432027">
    <property type="component" value="Unassembled WGS sequence"/>
</dbReference>
<protein>
    <submittedName>
        <fullName evidence="1">Uncharacterized protein</fullName>
    </submittedName>
</protein>
<accession>A0AAV5T634</accession>
<comment type="caution">
    <text evidence="1">The sequence shown here is derived from an EMBL/GenBank/DDBJ whole genome shotgun (WGS) entry which is preliminary data.</text>
</comment>
<evidence type="ECO:0000313" key="1">
    <source>
        <dbReference type="EMBL" id="GMS90769.1"/>
    </source>
</evidence>
<organism evidence="1 2">
    <name type="scientific">Pristionchus entomophagus</name>
    <dbReference type="NCBI Taxonomy" id="358040"/>
    <lineage>
        <taxon>Eukaryota</taxon>
        <taxon>Metazoa</taxon>
        <taxon>Ecdysozoa</taxon>
        <taxon>Nematoda</taxon>
        <taxon>Chromadorea</taxon>
        <taxon>Rhabditida</taxon>
        <taxon>Rhabditina</taxon>
        <taxon>Diplogasteromorpha</taxon>
        <taxon>Diplogasteroidea</taxon>
        <taxon>Neodiplogasteridae</taxon>
        <taxon>Pristionchus</taxon>
    </lineage>
</organism>
<proteinExistence type="predicted"/>
<dbReference type="AlphaFoldDB" id="A0AAV5T634"/>
<gene>
    <name evidence="1" type="ORF">PENTCL1PPCAC_12944</name>
</gene>
<feature type="non-terminal residue" evidence="1">
    <location>
        <position position="75"/>
    </location>
</feature>
<name>A0AAV5T634_9BILA</name>
<dbReference type="EMBL" id="BTSX01000003">
    <property type="protein sequence ID" value="GMS90769.1"/>
    <property type="molecule type" value="Genomic_DNA"/>
</dbReference>
<reference evidence="1" key="1">
    <citation type="submission" date="2023-10" db="EMBL/GenBank/DDBJ databases">
        <title>Genome assembly of Pristionchus species.</title>
        <authorList>
            <person name="Yoshida K."/>
            <person name="Sommer R.J."/>
        </authorList>
    </citation>
    <scope>NUCLEOTIDE SEQUENCE</scope>
    <source>
        <strain evidence="1">RS0144</strain>
    </source>
</reference>
<sequence>IPLRYWRVAIDNLASTVFGFESRLIEIGWIDRSKAAAIALPWEVVEVLVNVRRNLLYSEFLVADETHNGRLSVHL</sequence>
<feature type="non-terminal residue" evidence="1">
    <location>
        <position position="1"/>
    </location>
</feature>
<keyword evidence="2" id="KW-1185">Reference proteome</keyword>
<evidence type="ECO:0000313" key="2">
    <source>
        <dbReference type="Proteomes" id="UP001432027"/>
    </source>
</evidence>